<evidence type="ECO:0000313" key="6">
    <source>
        <dbReference type="Proteomes" id="UP000659654"/>
    </source>
</evidence>
<dbReference type="PANTHER" id="PTHR21523">
    <property type="match status" value="1"/>
</dbReference>
<gene>
    <name evidence="3" type="ORF">BXYJ_LOCUS10493</name>
</gene>
<dbReference type="EMBL" id="CAJFCV020000004">
    <property type="protein sequence ID" value="CAG9119144.1"/>
    <property type="molecule type" value="Genomic_DNA"/>
</dbReference>
<evidence type="ECO:0000313" key="4">
    <source>
        <dbReference type="EMBL" id="CAG9119144.1"/>
    </source>
</evidence>
<dbReference type="WBParaSite" id="BXY_0065000.1">
    <property type="protein sequence ID" value="BXY_0065000.1"/>
    <property type="gene ID" value="BXY_0065000"/>
</dbReference>
<dbReference type="Proteomes" id="UP000095284">
    <property type="component" value="Unplaced"/>
</dbReference>
<sequence length="587" mass="66930">MERRSLFLFLLVCTFGASAAECEHCNVTNYELVLEQLELFYQHVSIRAILHMKAQRELAKLPYSDTISFNDCFKSAKTVAQISKCVAKVLDARNRNAALQENSRRLKKYKLFRRQIELSKQPRIIAKPRPERLQIYAAKRTKRMISTHYALKSQNCKLRNNVKDLLKFQEYFSKMDEVTDFLHNITKDNQNFLRRSGLDVEFRAKFPDLNLNDTVFDGADDENASSWLSPKLFSLYHHASKEGNDTLSPEIFSFQDSGIAPLPRLLRMSTSSECDTLRLLSFFLDITGGSTQLKKIFDSYGEHIQFVLQVLHPKILKEKKNEKIHQEVQNLMSDEQKEDMRRNGYTALSKGQLELVYGENGVTKSEELQRYDKNYEDELEEAVHQLATWEAPKGVRNSTRPKRFIYIPALKTSIFKARIFDPVAFSYRIDMNKIMGPSIFAPHAFFMHILAGTLLSMHIIAPRTFMLAVMAPSVLVLRVLSPTAFRLQILVPQTMNAAVLTPEAFLLNVLAPKAGDARVASPEALVAQVLSPTFGGTKIGSPNILCLYVLSPSFLTYNYYSGNRYVVQILSPAFLGARSNPFFKSNT</sequence>
<organism evidence="5 7">
    <name type="scientific">Bursaphelenchus xylophilus</name>
    <name type="common">Pinewood nematode worm</name>
    <name type="synonym">Aphelenchoides xylophilus</name>
    <dbReference type="NCBI Taxonomy" id="6326"/>
    <lineage>
        <taxon>Eukaryota</taxon>
        <taxon>Metazoa</taxon>
        <taxon>Ecdysozoa</taxon>
        <taxon>Nematoda</taxon>
        <taxon>Chromadorea</taxon>
        <taxon>Rhabditida</taxon>
        <taxon>Tylenchina</taxon>
        <taxon>Tylenchomorpha</taxon>
        <taxon>Aphelenchoidea</taxon>
        <taxon>Aphelenchoididae</taxon>
        <taxon>Bursaphelenchus</taxon>
    </lineage>
</organism>
<name>A0A1I7RIW8_BURXY</name>
<dbReference type="AlphaFoldDB" id="A0A1I7RIW8"/>
<dbReference type="EMBL" id="CAJFDI010000004">
    <property type="protein sequence ID" value="CAD5228535.1"/>
    <property type="molecule type" value="Genomic_DNA"/>
</dbReference>
<keyword evidence="6" id="KW-1185">Reference proteome</keyword>
<feature type="chain" id="PRO_5035359091" evidence="2">
    <location>
        <begin position="21"/>
        <end position="587"/>
    </location>
</feature>
<feature type="signal peptide" evidence="2">
    <location>
        <begin position="1"/>
        <end position="20"/>
    </location>
</feature>
<evidence type="ECO:0000313" key="5">
    <source>
        <dbReference type="Proteomes" id="UP000095284"/>
    </source>
</evidence>
<keyword evidence="1" id="KW-0472">Membrane</keyword>
<accession>A0A1I7RIW8</accession>
<keyword evidence="1" id="KW-0812">Transmembrane</keyword>
<evidence type="ECO:0000313" key="3">
    <source>
        <dbReference type="EMBL" id="CAD5228535.1"/>
    </source>
</evidence>
<proteinExistence type="predicted"/>
<evidence type="ECO:0000256" key="1">
    <source>
        <dbReference type="SAM" id="Phobius"/>
    </source>
</evidence>
<reference evidence="7" key="1">
    <citation type="submission" date="2016-11" db="UniProtKB">
        <authorList>
            <consortium name="WormBaseParasite"/>
        </authorList>
    </citation>
    <scope>IDENTIFICATION</scope>
</reference>
<keyword evidence="2" id="KW-0732">Signal</keyword>
<dbReference type="OrthoDB" id="5870064at2759"/>
<dbReference type="Pfam" id="PF04870">
    <property type="entry name" value="Moulting_cycle"/>
    <property type="match status" value="1"/>
</dbReference>
<dbReference type="Proteomes" id="UP000582659">
    <property type="component" value="Unassembled WGS sequence"/>
</dbReference>
<reference evidence="4" key="2">
    <citation type="submission" date="2020-08" db="EMBL/GenBank/DDBJ databases">
        <authorList>
            <person name="Kikuchi T."/>
        </authorList>
    </citation>
    <scope>NUCLEOTIDE SEQUENCE</scope>
    <source>
        <strain evidence="3">Ka4C1</strain>
    </source>
</reference>
<dbReference type="PANTHER" id="PTHR21523:SF38">
    <property type="entry name" value="MLT-TEN (MLT-10) RELATED"/>
    <property type="match status" value="1"/>
</dbReference>
<dbReference type="eggNOG" id="ENOG502SJZ3">
    <property type="taxonomic scope" value="Eukaryota"/>
</dbReference>
<keyword evidence="1" id="KW-1133">Transmembrane helix</keyword>
<dbReference type="Proteomes" id="UP000659654">
    <property type="component" value="Unassembled WGS sequence"/>
</dbReference>
<evidence type="ECO:0000256" key="2">
    <source>
        <dbReference type="SAM" id="SignalP"/>
    </source>
</evidence>
<feature type="transmembrane region" description="Helical" evidence="1">
    <location>
        <begin position="440"/>
        <end position="461"/>
    </location>
</feature>
<evidence type="ECO:0000313" key="7">
    <source>
        <dbReference type="WBParaSite" id="BXY_0065000.1"/>
    </source>
</evidence>
<dbReference type="InterPro" id="IPR006954">
    <property type="entry name" value="Mlt-10-like"/>
</dbReference>
<protein>
    <submittedName>
        <fullName evidence="3">(pine wood nematode) hypothetical protein</fullName>
    </submittedName>
</protein>